<organism evidence="1 2">
    <name type="scientific">Bacteroides salyersiae</name>
    <dbReference type="NCBI Taxonomy" id="291644"/>
    <lineage>
        <taxon>Bacteria</taxon>
        <taxon>Pseudomonadati</taxon>
        <taxon>Bacteroidota</taxon>
        <taxon>Bacteroidia</taxon>
        <taxon>Bacteroidales</taxon>
        <taxon>Bacteroidaceae</taxon>
        <taxon>Bacteroides</taxon>
    </lineage>
</organism>
<evidence type="ECO:0000313" key="2">
    <source>
        <dbReference type="Proteomes" id="UP000422221"/>
    </source>
</evidence>
<reference evidence="1 2" key="1">
    <citation type="journal article" date="2019" name="Nat. Med.">
        <title>A library of human gut bacterial isolates paired with longitudinal multiomics data enables mechanistic microbiome research.</title>
        <authorList>
            <person name="Poyet M."/>
            <person name="Groussin M."/>
            <person name="Gibbons S.M."/>
            <person name="Avila-Pacheco J."/>
            <person name="Jiang X."/>
            <person name="Kearney S.M."/>
            <person name="Perrotta A.R."/>
            <person name="Berdy B."/>
            <person name="Zhao S."/>
            <person name="Lieberman T.D."/>
            <person name="Swanson P.K."/>
            <person name="Smith M."/>
            <person name="Roesemann S."/>
            <person name="Alexander J.E."/>
            <person name="Rich S.A."/>
            <person name="Livny J."/>
            <person name="Vlamakis H."/>
            <person name="Clish C."/>
            <person name="Bullock K."/>
            <person name="Deik A."/>
            <person name="Scott J."/>
            <person name="Pierce K.A."/>
            <person name="Xavier R.J."/>
            <person name="Alm E.J."/>
        </authorList>
    </citation>
    <scope>NUCLEOTIDE SEQUENCE [LARGE SCALE GENOMIC DNA]</scope>
    <source>
        <strain evidence="1 2">BIOML-A10</strain>
    </source>
</reference>
<dbReference type="EMBL" id="VWMK01000038">
    <property type="protein sequence ID" value="KAA3756986.1"/>
    <property type="molecule type" value="Genomic_DNA"/>
</dbReference>
<name>A0A7J4XC93_9BACE</name>
<sequence>MIVDEEKFVIKAYLKADLARLYSPNLPAGYAMCKLRSWIRRNKELHAHMYEGGEGKGDHSYTRRQVRLIFEYLGEP</sequence>
<dbReference type="InterPro" id="IPR025342">
    <property type="entry name" value="DUF4248"/>
</dbReference>
<protein>
    <submittedName>
        <fullName evidence="1">DUF4248 domain-containing protein</fullName>
    </submittedName>
</protein>
<dbReference type="RefSeq" id="WP_005930767.1">
    <property type="nucleotide sequence ID" value="NZ_CABKSE010000002.1"/>
</dbReference>
<comment type="caution">
    <text evidence="1">The sequence shown here is derived from an EMBL/GenBank/DDBJ whole genome shotgun (WGS) entry which is preliminary data.</text>
</comment>
<dbReference type="GeneID" id="93117750"/>
<dbReference type="Pfam" id="PF14053">
    <property type="entry name" value="DUF4248"/>
    <property type="match status" value="1"/>
</dbReference>
<dbReference type="Proteomes" id="UP000422221">
    <property type="component" value="Unassembled WGS sequence"/>
</dbReference>
<proteinExistence type="predicted"/>
<evidence type="ECO:0000313" key="1">
    <source>
        <dbReference type="EMBL" id="KAA3756986.1"/>
    </source>
</evidence>
<dbReference type="AlphaFoldDB" id="A0A7J4XC93"/>
<gene>
    <name evidence="1" type="ORF">F3F73_22810</name>
</gene>
<accession>A0A7J4XC93</accession>